<evidence type="ECO:0000313" key="2">
    <source>
        <dbReference type="EMBL" id="KAJ8426915.1"/>
    </source>
</evidence>
<reference evidence="2" key="1">
    <citation type="submission" date="2022-04" db="EMBL/GenBank/DDBJ databases">
        <title>Carnegiea gigantea Genome sequencing and assembly v2.</title>
        <authorList>
            <person name="Copetti D."/>
            <person name="Sanderson M.J."/>
            <person name="Burquez A."/>
            <person name="Wojciechowski M.F."/>
        </authorList>
    </citation>
    <scope>NUCLEOTIDE SEQUENCE</scope>
    <source>
        <strain evidence="2">SGP5-SGP5p</strain>
        <tissue evidence="2">Aerial part</tissue>
    </source>
</reference>
<comment type="caution">
    <text evidence="2">The sequence shown here is derived from an EMBL/GenBank/DDBJ whole genome shotgun (WGS) entry which is preliminary data.</text>
</comment>
<dbReference type="AlphaFoldDB" id="A0A9Q1GXH8"/>
<gene>
    <name evidence="2" type="ORF">Cgig2_014381</name>
</gene>
<proteinExistence type="predicted"/>
<evidence type="ECO:0000256" key="1">
    <source>
        <dbReference type="SAM" id="MobiDB-lite"/>
    </source>
</evidence>
<sequence length="155" mass="17706">MKIKDYVDAPWPPKPRPKNKNKDKCCTFYKDYEHGIEYYWNLDTMLHDLASLGLSNGILKASLRTSDKMNLGVKQETMGAPTKESCEGPRPMLGLYIDPTVIKLIVANHRIRRALLDTGSSTNVIPLLNSLRAILSAYYMETCYMTDDGSLEKWW</sequence>
<dbReference type="EMBL" id="JAKOGI010001220">
    <property type="protein sequence ID" value="KAJ8426915.1"/>
    <property type="molecule type" value="Genomic_DNA"/>
</dbReference>
<dbReference type="Proteomes" id="UP001153076">
    <property type="component" value="Unassembled WGS sequence"/>
</dbReference>
<organism evidence="2 3">
    <name type="scientific">Carnegiea gigantea</name>
    <dbReference type="NCBI Taxonomy" id="171969"/>
    <lineage>
        <taxon>Eukaryota</taxon>
        <taxon>Viridiplantae</taxon>
        <taxon>Streptophyta</taxon>
        <taxon>Embryophyta</taxon>
        <taxon>Tracheophyta</taxon>
        <taxon>Spermatophyta</taxon>
        <taxon>Magnoliopsida</taxon>
        <taxon>eudicotyledons</taxon>
        <taxon>Gunneridae</taxon>
        <taxon>Pentapetalae</taxon>
        <taxon>Caryophyllales</taxon>
        <taxon>Cactineae</taxon>
        <taxon>Cactaceae</taxon>
        <taxon>Cactoideae</taxon>
        <taxon>Echinocereeae</taxon>
        <taxon>Carnegiea</taxon>
    </lineage>
</organism>
<evidence type="ECO:0000313" key="3">
    <source>
        <dbReference type="Proteomes" id="UP001153076"/>
    </source>
</evidence>
<keyword evidence="3" id="KW-1185">Reference proteome</keyword>
<protein>
    <submittedName>
        <fullName evidence="2">Uncharacterized protein</fullName>
    </submittedName>
</protein>
<accession>A0A9Q1GXH8</accession>
<feature type="region of interest" description="Disordered" evidence="1">
    <location>
        <begin position="1"/>
        <end position="22"/>
    </location>
</feature>
<name>A0A9Q1GXH8_9CARY</name>